<dbReference type="NCBIfam" id="NF045646">
    <property type="entry name" value="rSAM_Se_TrsS"/>
    <property type="match status" value="1"/>
</dbReference>
<dbReference type="RefSeq" id="WP_210203378.1">
    <property type="nucleotide sequence ID" value="NZ_QAYG01000001.1"/>
</dbReference>
<feature type="domain" description="Radical SAM core" evidence="6">
    <location>
        <begin position="91"/>
        <end position="306"/>
    </location>
</feature>
<evidence type="ECO:0000313" key="7">
    <source>
        <dbReference type="EMBL" id="PTW62847.1"/>
    </source>
</evidence>
<dbReference type="AlphaFoldDB" id="A0A2T5VGF6"/>
<name>A0A2T5VGF6_9HYPH</name>
<dbReference type="InterPro" id="IPR058240">
    <property type="entry name" value="rSAM_sf"/>
</dbReference>
<dbReference type="SFLD" id="SFLDG01100">
    <property type="entry name" value="methyltransferase_(Class_D)"/>
    <property type="match status" value="1"/>
</dbReference>
<dbReference type="PANTHER" id="PTHR43306">
    <property type="entry name" value="7,8-DIHYDRO-6-HYDROXYMETHYLPTERIN DIMETHYLTRANSFERASE"/>
    <property type="match status" value="1"/>
</dbReference>
<dbReference type="InterPro" id="IPR034474">
    <property type="entry name" value="Methyltransferase_Class_D"/>
</dbReference>
<evidence type="ECO:0000256" key="1">
    <source>
        <dbReference type="ARBA" id="ARBA00001966"/>
    </source>
</evidence>
<dbReference type="InterPro" id="IPR007197">
    <property type="entry name" value="rSAM"/>
</dbReference>
<gene>
    <name evidence="7" type="ORF">C8N35_101895</name>
</gene>
<keyword evidence="2" id="KW-0949">S-adenosyl-L-methionine</keyword>
<keyword evidence="4" id="KW-0408">Iron</keyword>
<keyword evidence="8" id="KW-1185">Reference proteome</keyword>
<evidence type="ECO:0000313" key="8">
    <source>
        <dbReference type="Proteomes" id="UP000244081"/>
    </source>
</evidence>
<dbReference type="GO" id="GO:0051536">
    <property type="term" value="F:iron-sulfur cluster binding"/>
    <property type="evidence" value="ECO:0007669"/>
    <property type="project" value="UniProtKB-KW"/>
</dbReference>
<dbReference type="Proteomes" id="UP000244081">
    <property type="component" value="Unassembled WGS sequence"/>
</dbReference>
<dbReference type="CDD" id="cd01335">
    <property type="entry name" value="Radical_SAM"/>
    <property type="match status" value="1"/>
</dbReference>
<dbReference type="SFLD" id="SFLDG01067">
    <property type="entry name" value="SPASM/twitch_domain_containing"/>
    <property type="match status" value="1"/>
</dbReference>
<dbReference type="PROSITE" id="PS51918">
    <property type="entry name" value="RADICAL_SAM"/>
    <property type="match status" value="1"/>
</dbReference>
<dbReference type="PANTHER" id="PTHR43306:SF1">
    <property type="entry name" value="7,8-DIHYDRO-6-HYDROXYMETHYLPTERIN DIMETHYLTRANSFERASE"/>
    <property type="match status" value="1"/>
</dbReference>
<evidence type="ECO:0000256" key="2">
    <source>
        <dbReference type="ARBA" id="ARBA00022691"/>
    </source>
</evidence>
<proteinExistence type="predicted"/>
<dbReference type="Pfam" id="PF04055">
    <property type="entry name" value="Radical_SAM"/>
    <property type="match status" value="1"/>
</dbReference>
<evidence type="ECO:0000256" key="5">
    <source>
        <dbReference type="ARBA" id="ARBA00023014"/>
    </source>
</evidence>
<dbReference type="Pfam" id="PF23545">
    <property type="entry name" value="Zn_ribbon_HMPTM"/>
    <property type="match status" value="1"/>
</dbReference>
<protein>
    <recommendedName>
        <fullName evidence="6">Radical SAM core domain-containing protein</fullName>
    </recommendedName>
</protein>
<sequence>MTFSDSRLVLANTESVCPDCLATVPAIRYAEGDTVYLEKTCPQHGTTSTPIWRGLKSYFMWDASPRNRSRVPKPATVVHEGCPRDCGLCPDHQQQSCCVLLEVTSRCDLACPVCFASATRKGEDIAFDTVEAWLDTLMERAGGRVHIQLSGGEPTVRDDLPEIVALARRKGFSFVQVNTNGVRIAKHPDYLEALVEAGLDCVFLQFDGVSDDVHQKLRGAKLARVKLQAVEACGRAGVGVVLVPTLVPGVNTGQIGAIVEFAKAHMPTVRAVHFQPISYFGRVPAPPRPETRFTLPEVMEALIAHEQGAIRLSDFHPGSAENPFCSFAGRFLLGDDGRLTVDRDAPVSCCGAPPEEESSCCGSSHAEEEHSCCGGSKDAGEDHACCGGSKGAEDAHSCCGGANEAEAGHSCCGGATAHEEEHGCCCGSTENATAASDETAAPAAEARPSADVARARRYVADQWTLAETSNDDAPGLAAFDAVLQRRAHTLGLSAMVFQDAWTLDLERLRQCHIHVMSPDQRAIPFCAHNLTDRQGHSLYRRHTG</sequence>
<reference evidence="7 8" key="1">
    <citation type="submission" date="2018-04" db="EMBL/GenBank/DDBJ databases">
        <title>Genomic Encyclopedia of Archaeal and Bacterial Type Strains, Phase II (KMG-II): from individual species to whole genera.</title>
        <authorList>
            <person name="Goeker M."/>
        </authorList>
    </citation>
    <scope>NUCLEOTIDE SEQUENCE [LARGE SCALE GENOMIC DNA]</scope>
    <source>
        <strain evidence="7 8">DSM 23382</strain>
    </source>
</reference>
<dbReference type="GO" id="GO:0046872">
    <property type="term" value="F:metal ion binding"/>
    <property type="evidence" value="ECO:0007669"/>
    <property type="project" value="UniProtKB-KW"/>
</dbReference>
<comment type="caution">
    <text evidence="7">The sequence shown here is derived from an EMBL/GenBank/DDBJ whole genome shotgun (WGS) entry which is preliminary data.</text>
</comment>
<dbReference type="SFLD" id="SFLDS00029">
    <property type="entry name" value="Radical_SAM"/>
    <property type="match status" value="1"/>
</dbReference>
<accession>A0A2T5VGF6</accession>
<dbReference type="Gene3D" id="3.20.20.70">
    <property type="entry name" value="Aldolase class I"/>
    <property type="match status" value="1"/>
</dbReference>
<keyword evidence="3" id="KW-0479">Metal-binding</keyword>
<dbReference type="InterPro" id="IPR054698">
    <property type="entry name" value="rSAM_Se_TrsS"/>
</dbReference>
<comment type="cofactor">
    <cofactor evidence="1">
        <name>[4Fe-4S] cluster</name>
        <dbReference type="ChEBI" id="CHEBI:49883"/>
    </cofactor>
</comment>
<dbReference type="InterPro" id="IPR013785">
    <property type="entry name" value="Aldolase_TIM"/>
</dbReference>
<organism evidence="7 8">
    <name type="scientific">Breoghania corrubedonensis</name>
    <dbReference type="NCBI Taxonomy" id="665038"/>
    <lineage>
        <taxon>Bacteria</taxon>
        <taxon>Pseudomonadati</taxon>
        <taxon>Pseudomonadota</taxon>
        <taxon>Alphaproteobacteria</taxon>
        <taxon>Hyphomicrobiales</taxon>
        <taxon>Stappiaceae</taxon>
        <taxon>Breoghania</taxon>
    </lineage>
</organism>
<keyword evidence="5" id="KW-0411">Iron-sulfur</keyword>
<dbReference type="GO" id="GO:0003824">
    <property type="term" value="F:catalytic activity"/>
    <property type="evidence" value="ECO:0007669"/>
    <property type="project" value="InterPro"/>
</dbReference>
<evidence type="ECO:0000256" key="4">
    <source>
        <dbReference type="ARBA" id="ARBA00023004"/>
    </source>
</evidence>
<evidence type="ECO:0000256" key="3">
    <source>
        <dbReference type="ARBA" id="ARBA00022723"/>
    </source>
</evidence>
<dbReference type="EMBL" id="QAYG01000001">
    <property type="protein sequence ID" value="PTW62847.1"/>
    <property type="molecule type" value="Genomic_DNA"/>
</dbReference>
<dbReference type="InterPro" id="IPR056488">
    <property type="entry name" value="Zn_ribbon_HMPTM"/>
</dbReference>
<dbReference type="SUPFAM" id="SSF102114">
    <property type="entry name" value="Radical SAM enzymes"/>
    <property type="match status" value="1"/>
</dbReference>
<evidence type="ECO:0000259" key="6">
    <source>
        <dbReference type="PROSITE" id="PS51918"/>
    </source>
</evidence>